<dbReference type="EMBL" id="AUZZ01010236">
    <property type="protein sequence ID" value="EQD30445.1"/>
    <property type="molecule type" value="Genomic_DNA"/>
</dbReference>
<dbReference type="PANTHER" id="PTHR11136:SF0">
    <property type="entry name" value="DIHYDROFOLATE SYNTHETASE-RELATED"/>
    <property type="match status" value="1"/>
</dbReference>
<keyword evidence="2" id="KW-0436">Ligase</keyword>
<evidence type="ECO:0000313" key="5">
    <source>
        <dbReference type="EMBL" id="EQD30445.1"/>
    </source>
</evidence>
<proteinExistence type="inferred from homology"/>
<evidence type="ECO:0000256" key="3">
    <source>
        <dbReference type="ARBA" id="ARBA00022741"/>
    </source>
</evidence>
<dbReference type="InterPro" id="IPR001645">
    <property type="entry name" value="Folylpolyglutamate_synth"/>
</dbReference>
<dbReference type="InterPro" id="IPR036565">
    <property type="entry name" value="Mur-like_cat_sf"/>
</dbReference>
<name>T0ZKU2_9ZZZZ</name>
<sequence length="88" mass="9479">MSASLEHWLARQSVAHPRSIDLGLERVAAVARRLGLERPESLVITVAGTNGKGSTAAHVEALLCAAGVSCGLFTSPHFIRYNERIRID</sequence>
<dbReference type="PANTHER" id="PTHR11136">
    <property type="entry name" value="FOLYLPOLYGLUTAMATE SYNTHASE-RELATED"/>
    <property type="match status" value="1"/>
</dbReference>
<protein>
    <submittedName>
        <fullName evidence="5">Folylpolyglutamate synthase/dihydrofolate synthase</fullName>
    </submittedName>
</protein>
<dbReference type="GO" id="GO:0008841">
    <property type="term" value="F:dihydrofolate synthase activity"/>
    <property type="evidence" value="ECO:0007669"/>
    <property type="project" value="TreeGrafter"/>
</dbReference>
<reference evidence="5" key="1">
    <citation type="submission" date="2013-08" db="EMBL/GenBank/DDBJ databases">
        <authorList>
            <person name="Mendez C."/>
            <person name="Richter M."/>
            <person name="Ferrer M."/>
            <person name="Sanchez J."/>
        </authorList>
    </citation>
    <scope>NUCLEOTIDE SEQUENCE</scope>
</reference>
<accession>T0ZKU2</accession>
<comment type="similarity">
    <text evidence="1">Belongs to the folylpolyglutamate synthase family.</text>
</comment>
<keyword evidence="3" id="KW-0547">Nucleotide-binding</keyword>
<keyword evidence="4" id="KW-0067">ATP-binding</keyword>
<dbReference type="SUPFAM" id="SSF53623">
    <property type="entry name" value="MurD-like peptide ligases, catalytic domain"/>
    <property type="match status" value="1"/>
</dbReference>
<dbReference type="GO" id="GO:0005737">
    <property type="term" value="C:cytoplasm"/>
    <property type="evidence" value="ECO:0007669"/>
    <property type="project" value="TreeGrafter"/>
</dbReference>
<evidence type="ECO:0000256" key="4">
    <source>
        <dbReference type="ARBA" id="ARBA00022840"/>
    </source>
</evidence>
<gene>
    <name evidence="5" type="ORF">B2A_14111</name>
</gene>
<evidence type="ECO:0000256" key="1">
    <source>
        <dbReference type="ARBA" id="ARBA00008276"/>
    </source>
</evidence>
<comment type="caution">
    <text evidence="5">The sequence shown here is derived from an EMBL/GenBank/DDBJ whole genome shotgun (WGS) entry which is preliminary data.</text>
</comment>
<dbReference type="GO" id="GO:0005524">
    <property type="term" value="F:ATP binding"/>
    <property type="evidence" value="ECO:0007669"/>
    <property type="project" value="UniProtKB-KW"/>
</dbReference>
<organism evidence="5">
    <name type="scientific">mine drainage metagenome</name>
    <dbReference type="NCBI Taxonomy" id="410659"/>
    <lineage>
        <taxon>unclassified sequences</taxon>
        <taxon>metagenomes</taxon>
        <taxon>ecological metagenomes</taxon>
    </lineage>
</organism>
<dbReference type="Gene3D" id="3.40.1190.10">
    <property type="entry name" value="Mur-like, catalytic domain"/>
    <property type="match status" value="1"/>
</dbReference>
<dbReference type="AlphaFoldDB" id="T0ZKU2"/>
<evidence type="ECO:0000256" key="2">
    <source>
        <dbReference type="ARBA" id="ARBA00022598"/>
    </source>
</evidence>
<dbReference type="GO" id="GO:0004326">
    <property type="term" value="F:tetrahydrofolylpolyglutamate synthase activity"/>
    <property type="evidence" value="ECO:0007669"/>
    <property type="project" value="InterPro"/>
</dbReference>
<feature type="non-terminal residue" evidence="5">
    <location>
        <position position="88"/>
    </location>
</feature>
<reference evidence="5" key="2">
    <citation type="journal article" date="2014" name="ISME J.">
        <title>Microbial stratification in low pH oxic and suboxic macroscopic growths along an acid mine drainage.</title>
        <authorList>
            <person name="Mendez-Garcia C."/>
            <person name="Mesa V."/>
            <person name="Sprenger R.R."/>
            <person name="Richter M."/>
            <person name="Diez M.S."/>
            <person name="Solano J."/>
            <person name="Bargiela R."/>
            <person name="Golyshina O.V."/>
            <person name="Manteca A."/>
            <person name="Ramos J.L."/>
            <person name="Gallego J.R."/>
            <person name="Llorente I."/>
            <person name="Martins Dos Santos V.A."/>
            <person name="Jensen O.N."/>
            <person name="Pelaez A.I."/>
            <person name="Sanchez J."/>
            <person name="Ferrer M."/>
        </authorList>
    </citation>
    <scope>NUCLEOTIDE SEQUENCE</scope>
</reference>